<dbReference type="OrthoDB" id="4943423at2"/>
<organism evidence="1 2">
    <name type="scientific">Okibacterium fritillariae</name>
    <dbReference type="NCBI Taxonomy" id="123320"/>
    <lineage>
        <taxon>Bacteria</taxon>
        <taxon>Bacillati</taxon>
        <taxon>Actinomycetota</taxon>
        <taxon>Actinomycetes</taxon>
        <taxon>Micrococcales</taxon>
        <taxon>Microbacteriaceae</taxon>
        <taxon>Okibacterium</taxon>
    </lineage>
</organism>
<sequence length="204" mass="23366">MLVEGTIRWQVTEDCPWDVLLALALRDLAGLAGECAETIPPVHPVPVPIAARRLPADLDGIDRVALAAQWRGWWAGIILRETRPFMSPVRPPHFEVFDRALELQELLHRQYDAAMRWSIDRHAEYERSVRQRGSSLPAIYRLVQRRQLQLRRQSNSFRVDLTVLPLSRYGGWVVAPDTIVVSSSLRDDPEAFQAWFEPIVEALV</sequence>
<accession>A0A1T5J8G7</accession>
<dbReference type="STRING" id="123320.SAMN06309945_1319"/>
<gene>
    <name evidence="1" type="ORF">SAMN06309945_1319</name>
</gene>
<evidence type="ECO:0000313" key="2">
    <source>
        <dbReference type="Proteomes" id="UP000190857"/>
    </source>
</evidence>
<dbReference type="RefSeq" id="WP_079727382.1">
    <property type="nucleotide sequence ID" value="NZ_FUZP01000001.1"/>
</dbReference>
<proteinExistence type="predicted"/>
<keyword evidence="2" id="KW-1185">Reference proteome</keyword>
<dbReference type="EMBL" id="FUZP01000001">
    <property type="protein sequence ID" value="SKC47558.1"/>
    <property type="molecule type" value="Genomic_DNA"/>
</dbReference>
<reference evidence="1 2" key="1">
    <citation type="submission" date="2017-02" db="EMBL/GenBank/DDBJ databases">
        <authorList>
            <person name="Peterson S.W."/>
        </authorList>
    </citation>
    <scope>NUCLEOTIDE SEQUENCE [LARGE SCALE GENOMIC DNA]</scope>
    <source>
        <strain evidence="1 2">VKM Ac-2059</strain>
    </source>
</reference>
<dbReference type="Proteomes" id="UP000190857">
    <property type="component" value="Unassembled WGS sequence"/>
</dbReference>
<protein>
    <submittedName>
        <fullName evidence="1">Uncharacterized protein</fullName>
    </submittedName>
</protein>
<dbReference type="AlphaFoldDB" id="A0A1T5J8G7"/>
<name>A0A1T5J8G7_9MICO</name>
<evidence type="ECO:0000313" key="1">
    <source>
        <dbReference type="EMBL" id="SKC47558.1"/>
    </source>
</evidence>